<name>A0A838ZTI1_9FLAO</name>
<dbReference type="Proteomes" id="UP000552241">
    <property type="component" value="Unassembled WGS sequence"/>
</dbReference>
<dbReference type="RefSeq" id="WP_182043893.1">
    <property type="nucleotide sequence ID" value="NZ_JACDZE010000004.1"/>
</dbReference>
<dbReference type="AlphaFoldDB" id="A0A838ZTI1"/>
<organism evidence="1 2">
    <name type="scientific">Moheibacter lacus</name>
    <dbReference type="NCBI Taxonomy" id="2745851"/>
    <lineage>
        <taxon>Bacteria</taxon>
        <taxon>Pseudomonadati</taxon>
        <taxon>Bacteroidota</taxon>
        <taxon>Flavobacteriia</taxon>
        <taxon>Flavobacteriales</taxon>
        <taxon>Weeksellaceae</taxon>
        <taxon>Moheibacter</taxon>
    </lineage>
</organism>
<sequence length="104" mass="12191">MSRILVVILFFLICCKKEFQYLKEMFWIKSSDSKLKTINDSLQVNFQKGIIKKNPLIVINGEIYNNDSKSDTVTLPFNQNAIHTFDFLRREISVKINNELGEME</sequence>
<gene>
    <name evidence="1" type="ORF">HU137_10935</name>
</gene>
<accession>A0A838ZTI1</accession>
<evidence type="ECO:0000313" key="1">
    <source>
        <dbReference type="EMBL" id="MBA5630287.1"/>
    </source>
</evidence>
<dbReference type="EMBL" id="JACDZE010000004">
    <property type="protein sequence ID" value="MBA5630287.1"/>
    <property type="molecule type" value="Genomic_DNA"/>
</dbReference>
<evidence type="ECO:0000313" key="2">
    <source>
        <dbReference type="Proteomes" id="UP000552241"/>
    </source>
</evidence>
<keyword evidence="2" id="KW-1185">Reference proteome</keyword>
<protein>
    <submittedName>
        <fullName evidence="1">Uncharacterized protein</fullName>
    </submittedName>
</protein>
<comment type="caution">
    <text evidence="1">The sequence shown here is derived from an EMBL/GenBank/DDBJ whole genome shotgun (WGS) entry which is preliminary data.</text>
</comment>
<reference evidence="1 2" key="1">
    <citation type="submission" date="2020-07" db="EMBL/GenBank/DDBJ databases">
        <title>Moheibacter lacus sp. nov., a member of the family Flavobacteriaceae isolated from freshwater lake sediment.</title>
        <authorList>
            <person name="Liu Y."/>
        </authorList>
    </citation>
    <scope>NUCLEOTIDE SEQUENCE [LARGE SCALE GENOMIC DNA]</scope>
    <source>
        <strain evidence="1 2">BDHS18</strain>
    </source>
</reference>
<proteinExistence type="predicted"/>